<dbReference type="FunFam" id="3.50.50.80:FF:000001">
    <property type="entry name" value="ubiquitin-like modifier-activating enzyme 1"/>
    <property type="match status" value="1"/>
</dbReference>
<dbReference type="InterPro" id="IPR018075">
    <property type="entry name" value="UBQ-activ_enz_E1"/>
</dbReference>
<dbReference type="SUPFAM" id="SSF48371">
    <property type="entry name" value="ARM repeat"/>
    <property type="match status" value="1"/>
</dbReference>
<feature type="region of interest" description="Disordered" evidence="12">
    <location>
        <begin position="1089"/>
        <end position="1108"/>
    </location>
</feature>
<evidence type="ECO:0000256" key="9">
    <source>
        <dbReference type="ARBA" id="ARBA00073786"/>
    </source>
</evidence>
<evidence type="ECO:0000256" key="12">
    <source>
        <dbReference type="SAM" id="MobiDB-lite"/>
    </source>
</evidence>
<dbReference type="OrthoDB" id="10252231at2759"/>
<evidence type="ECO:0000256" key="7">
    <source>
        <dbReference type="ARBA" id="ARBA00022786"/>
    </source>
</evidence>
<dbReference type="FunFam" id="1.25.10.10:FF:000373">
    <property type="entry name" value="Importin beta-5 subunit, putative"/>
    <property type="match status" value="1"/>
</dbReference>
<dbReference type="Pfam" id="PF00899">
    <property type="entry name" value="ThiF"/>
    <property type="match status" value="1"/>
</dbReference>
<sequence>MEQQLLQLLADTQSPAPATRNTAEVQILTLYSNENFPLSLASIASHKSVPIHLRQSALLVLRTFVLAAWSPHLEEFKGQVLVNDANKAQLRRVLLELATSDDAGERKVKASASYVVSKIASADFPEEWPELLPTLLQIIPRSSEVQLHGALRVLSDLVESGFSEEQFFTVARELVSTVFAIATNPSIKPVLRALAVSVFRACFDTLEMVIEQHKVAVKQFLDEALNGWSPFFIATMKEPLPATPTEEEEAGDGPGPEEWRGMIALKLQVVKTLMKIRAVFPALLTPQSTLLFSTVWTELSTTQTAYQELFIFDERQGRSEDADGLPYTLDYLVLEELDLMQALLRAPPVKAELQSQLQAAGSAASTSSWLPEVMKLVVSYAQITTEEEGLWDIDVNLFLSEETSLTANYTPRACGGDLIIRLGEWIKGTTVDGLLAYTNALFSDSTSSWKLREAALFILTQLLRDFNDVDQQISLEAANGCNEFVQFCMAQEDIFLRARGYLVSGIIARTAGEGFHQTALSYLEASIKAITEDPSEIVKVSCIRVLQDFLPALPSSMTKPLQIPVITTLSDFLSSRDLREMLDSDDLKFTLLDTLRDAIMVNPSVVLSSIALDVLFNIASNGTSNFQLATIVTETFEDVVQYISQQGAEAYVRLCEKVLPSLTGAIDVGNMTHENALTTLAADLIRALTEYGLEPLPQGLVATIMPKLNRLLLSSTEGNVLPAATIAVKNMLQHDSTQFLSWQDPQTGKGAVEVVLIIIDHLLSQSVDDNAAEEVGGLAAELVEKAGSEKLGPYLTQLLHAVAHRLATAQKAQFIQSLILVFARLSLISAREVVDFLSTLTIDGQSGLAVVFSKWLENSITFAGYDEIRQNVIALSNIYQLDDPRVAQVQVKGELIIQDTGRIKTRSQARRDPDQYTIVSAPLKIIKVLAEELVSATGNRDMDAAAAGAVAAGVGKTGDDEVESDDEENDDWEDISGPGNVLDLGLGITKQELMGYLGEDGGPGAGTAMRQRDDETLAYLMGFFGEVAPTPRFQELYFQAYTLSAFTIQSHADIPERTGKLGKRKASAGEEDSERQQYTLLQHPEKKVLKNGTMQSSPREIVDKSTHPEIDESLYSRQLYVLGHEAMKRMGSSNVLIVGLKGLGAEIAKNVALAGVKSLTLHDPTPVAISDLSSQFFLSPDDVGKSRAEATAPRVAELNAYTPVTIHGSKNLTDDLSQLNMYQVVVLTSTPLRDQLAIAEYCHKNKIFVIITDTFGLFGYIFTDFGENFTVVDATGEEPTSGIVAGINEEGLVSASDEARHGLGEDDYVTFTEVKGMEKLNNSEPRKVDIKGPYTFSIGDVSGLGTYQSGGIFTQVKMPKTLNFQSFEKQLKDPEILITDFMKMDRPAKVHLGVQALHRFAEAHGGKFPRPHNESDAQEVIKIASSIGGEVDEDILRELSYQAQGDLSPMTAFFGGLAAQEVLKAVSGKFHPVVQWYYFDSLESLPTSVTRSEEECAPLGTRYDGQIAVFGKTFQKKISEVKEFLVGAGAIGCEMLKNWAMIGLATGENGKITVTDMDQIETSNLNRQFLFRPKDVGQLKSDTAAKAVQAMNPDLQGKIVSLRDRVGADTEHIFSEDFWEQLDGVTNALDNVEARTYIDRRCVFFQKPLLESGTLGTKGNTQVILPWLTESYSSSQDPPEQSFPMCTLRSFPNRIEHTIAWARELFQTSFVGPPESVNLYLTQPDYIKTTLKQSGNEKQTLEILRNFLVTDKPLSFDDCIVWARHQFEANFNNAIQQLLYNFPKDSVTSSGTPFWSGPKRAPTPLKFDATNPTHLSFIVAAANLHAYNYGIKNPGADKGHYRKVLDDMIVPEFTPSSSVKIQASDNEPDPNAQSGFTDEEELKRLIAALPSPKSLAGFQLDPVIFEKDDDSNHHIDFITAASNLRAENYDIQPADRHKTKFIAGKIIPAIATTTALVTGLVILELYKIIDGKPHAEQYKNSFVNLALPFFSFIDPIASPMDKYHHKGREIWFHKLWDRFEADDVVLQDFLKSCEEENGLDIGMISSGVSLLYPVFNKGPDVMKKRLQMKLSELVQSVSDKAIPEHQKYVIFEFLARDDTDEDVDVPYVSVKVDKPAKTDTEMKV</sequence>
<dbReference type="Pfam" id="PF16191">
    <property type="entry name" value="E1_4HB"/>
    <property type="match status" value="1"/>
</dbReference>
<organism evidence="14">
    <name type="scientific">Ajellomyces dermatitidis (strain ATCC 18188 / CBS 674.68)</name>
    <name type="common">Blastomyces dermatitidis</name>
    <dbReference type="NCBI Taxonomy" id="653446"/>
    <lineage>
        <taxon>Eukaryota</taxon>
        <taxon>Fungi</taxon>
        <taxon>Dikarya</taxon>
        <taxon>Ascomycota</taxon>
        <taxon>Pezizomycotina</taxon>
        <taxon>Eurotiomycetes</taxon>
        <taxon>Eurotiomycetidae</taxon>
        <taxon>Onygenales</taxon>
        <taxon>Ajellomycetaceae</taxon>
        <taxon>Blastomyces</taxon>
    </lineage>
</organism>
<dbReference type="GO" id="GO:0006511">
    <property type="term" value="P:ubiquitin-dependent protein catabolic process"/>
    <property type="evidence" value="ECO:0007669"/>
    <property type="project" value="TreeGrafter"/>
</dbReference>
<dbReference type="GO" id="GO:0004839">
    <property type="term" value="F:ubiquitin activating enzyme activity"/>
    <property type="evidence" value="ECO:0007669"/>
    <property type="project" value="UniProtKB-EC"/>
</dbReference>
<dbReference type="UniPathway" id="UPA00143"/>
<dbReference type="Gene3D" id="1.25.10.10">
    <property type="entry name" value="Leucine-rich Repeat Variant"/>
    <property type="match status" value="1"/>
</dbReference>
<dbReference type="InterPro" id="IPR000011">
    <property type="entry name" value="UBQ/SUMO-activ_enz_E1-like"/>
</dbReference>
<dbReference type="InterPro" id="IPR001494">
    <property type="entry name" value="Importin-beta_N"/>
</dbReference>
<dbReference type="GO" id="GO:0005737">
    <property type="term" value="C:cytoplasm"/>
    <property type="evidence" value="ECO:0007669"/>
    <property type="project" value="TreeGrafter"/>
</dbReference>
<dbReference type="GO" id="GO:0006974">
    <property type="term" value="P:DNA damage response"/>
    <property type="evidence" value="ECO:0007669"/>
    <property type="project" value="TreeGrafter"/>
</dbReference>
<evidence type="ECO:0000256" key="5">
    <source>
        <dbReference type="ARBA" id="ARBA00022598"/>
    </source>
</evidence>
<evidence type="ECO:0000256" key="6">
    <source>
        <dbReference type="ARBA" id="ARBA00022741"/>
    </source>
</evidence>
<dbReference type="EMBL" id="GG749431">
    <property type="protein sequence ID" value="KMW67727.1"/>
    <property type="molecule type" value="Genomic_DNA"/>
</dbReference>
<feature type="domain" description="Importin N-terminal" evidence="13">
    <location>
        <begin position="23"/>
        <end position="100"/>
    </location>
</feature>
<evidence type="ECO:0000256" key="10">
    <source>
        <dbReference type="PROSITE-ProRule" id="PRU10132"/>
    </source>
</evidence>
<dbReference type="InterPro" id="IPR042302">
    <property type="entry name" value="E1_FCCH_sf"/>
</dbReference>
<dbReference type="FunFam" id="2.40.30.180:FF:000001">
    <property type="entry name" value="ubiquitin-like modifier-activating enzyme 1"/>
    <property type="match status" value="1"/>
</dbReference>
<dbReference type="FunFam" id="1.10.10.2660:FF:000001">
    <property type="entry name" value="Ubiquitin-activating enzyme E1 1"/>
    <property type="match status" value="1"/>
</dbReference>
<feature type="compositionally biased region" description="Acidic residues" evidence="12">
    <location>
        <begin position="960"/>
        <end position="974"/>
    </location>
</feature>
<dbReference type="CDD" id="cd01490">
    <property type="entry name" value="Ube1_repeat2"/>
    <property type="match status" value="1"/>
</dbReference>
<dbReference type="Gene3D" id="3.40.50.720">
    <property type="entry name" value="NAD(P)-binding Rossmann-like Domain"/>
    <property type="match status" value="1"/>
</dbReference>
<keyword evidence="5 11" id="KW-0436">Ligase</keyword>
<dbReference type="InterPro" id="IPR033127">
    <property type="entry name" value="UBQ-activ_enz_E1_Cys_AS"/>
</dbReference>
<evidence type="ECO:0000256" key="11">
    <source>
        <dbReference type="RuleBase" id="RU000519"/>
    </source>
</evidence>
<proteinExistence type="inferred from homology"/>
<dbReference type="InterPro" id="IPR045886">
    <property type="entry name" value="ThiF/MoeB/HesA"/>
</dbReference>
<dbReference type="InterPro" id="IPR016024">
    <property type="entry name" value="ARM-type_fold"/>
</dbReference>
<dbReference type="FunFam" id="3.40.50.12550:FF:000001">
    <property type="entry name" value="Ubiquitin-activating enzyme E1 1"/>
    <property type="match status" value="1"/>
</dbReference>
<dbReference type="InterPro" id="IPR000594">
    <property type="entry name" value="ThiF_NAD_FAD-bd"/>
</dbReference>
<dbReference type="Pfam" id="PF10585">
    <property type="entry name" value="UBA_E1_SCCH"/>
    <property type="match status" value="1"/>
</dbReference>
<evidence type="ECO:0000256" key="3">
    <source>
        <dbReference type="ARBA" id="ARBA00005673"/>
    </source>
</evidence>
<dbReference type="SUPFAM" id="SSF69572">
    <property type="entry name" value="Activating enzymes of the ubiquitin-like proteins"/>
    <property type="match status" value="2"/>
</dbReference>
<dbReference type="Pfam" id="PF09358">
    <property type="entry name" value="E1_UFD"/>
    <property type="match status" value="1"/>
</dbReference>
<evidence type="ECO:0000313" key="14">
    <source>
        <dbReference type="EMBL" id="KMW67727.1"/>
    </source>
</evidence>
<comment type="similarity">
    <text evidence="3 11">Belongs to the ubiquitin-activating E1 family.</text>
</comment>
<dbReference type="GO" id="GO:0006886">
    <property type="term" value="P:intracellular protein transport"/>
    <property type="evidence" value="ECO:0007669"/>
    <property type="project" value="InterPro"/>
</dbReference>
<evidence type="ECO:0000256" key="4">
    <source>
        <dbReference type="ARBA" id="ARBA00012990"/>
    </source>
</evidence>
<name>A0A0J9ENW9_AJEDA</name>
<dbReference type="InterPro" id="IPR032418">
    <property type="entry name" value="E1_FCCH"/>
</dbReference>
<keyword evidence="7 11" id="KW-0833">Ubl conjugation pathway</keyword>
<dbReference type="GO" id="GO:0005634">
    <property type="term" value="C:nucleus"/>
    <property type="evidence" value="ECO:0007669"/>
    <property type="project" value="TreeGrafter"/>
</dbReference>
<dbReference type="InterPro" id="IPR032420">
    <property type="entry name" value="E1_4HB"/>
</dbReference>
<dbReference type="Pfam" id="PF03810">
    <property type="entry name" value="IBN_N"/>
    <property type="match status" value="1"/>
</dbReference>
<dbReference type="InterPro" id="IPR035985">
    <property type="entry name" value="Ubiquitin-activating_enz"/>
</dbReference>
<dbReference type="GO" id="GO:0005524">
    <property type="term" value="F:ATP binding"/>
    <property type="evidence" value="ECO:0007669"/>
    <property type="project" value="UniProtKB-KW"/>
</dbReference>
<dbReference type="PANTHER" id="PTHR10953:SF4">
    <property type="entry name" value="UBIQUITIN-ACTIVATING ENZYME E1 C-TERMINAL DOMAIN-CONTAINING PROTEIN"/>
    <property type="match status" value="1"/>
</dbReference>
<dbReference type="InterPro" id="IPR011989">
    <property type="entry name" value="ARM-like"/>
</dbReference>
<evidence type="ECO:0000256" key="2">
    <source>
        <dbReference type="ARBA" id="ARBA00004906"/>
    </source>
</evidence>
<dbReference type="Gene3D" id="3.40.50.12550">
    <property type="entry name" value="Ubiquitin-activating enzyme E1, inactive adenylation domain, subdomain 2"/>
    <property type="match status" value="1"/>
</dbReference>
<dbReference type="InterPro" id="IPR038252">
    <property type="entry name" value="UBA_E1_C_sf"/>
</dbReference>
<dbReference type="Proteomes" id="UP000007802">
    <property type="component" value="Unassembled WGS sequence"/>
</dbReference>
<protein>
    <recommendedName>
        <fullName evidence="9">Ubiquitin-activating enzyme E1 1</fullName>
        <ecNumber evidence="4">6.2.1.45</ecNumber>
    </recommendedName>
</protein>
<evidence type="ECO:0000259" key="13">
    <source>
        <dbReference type="PROSITE" id="PS50166"/>
    </source>
</evidence>
<dbReference type="InterPro" id="IPR018965">
    <property type="entry name" value="Ub-activating_enz_E1_C"/>
</dbReference>
<keyword evidence="8 11" id="KW-0067">ATP-binding</keyword>
<dbReference type="InterPro" id="IPR056840">
    <property type="entry name" value="HEAT_IPO9_central"/>
</dbReference>
<dbReference type="PRINTS" id="PR01849">
    <property type="entry name" value="UBIQUITINACT"/>
</dbReference>
<dbReference type="CDD" id="cd01491">
    <property type="entry name" value="Ube1_repeat1"/>
    <property type="match status" value="1"/>
</dbReference>
<dbReference type="Gene3D" id="1.10.10.2660">
    <property type="entry name" value="Ubiquitin-activating enzyme E1, SCCH domain"/>
    <property type="match status" value="1"/>
</dbReference>
<dbReference type="Gene3D" id="3.10.290.60">
    <property type="entry name" value="Ubiquitin-activating enzyme E1, UFD domain"/>
    <property type="match status" value="1"/>
</dbReference>
<reference evidence="14" key="1">
    <citation type="submission" date="2010-03" db="EMBL/GenBank/DDBJ databases">
        <title>Annotation of Blastomyces dermatitidis strain ATCC 18188.</title>
        <authorList>
            <consortium name="The Broad Institute Genome Sequencing Platform"/>
            <consortium name="Broad Institute Genome Sequencing Center for Infectious Disease."/>
            <person name="Cuomo C."/>
            <person name="Klein B."/>
            <person name="Sullivan T."/>
            <person name="Heitman J."/>
            <person name="Young S."/>
            <person name="Zeng Q."/>
            <person name="Gargeya S."/>
            <person name="Alvarado L."/>
            <person name="Berlin A.M."/>
            <person name="Chapman S.B."/>
            <person name="Chen Z."/>
            <person name="Freedman E."/>
            <person name="Gellesch M."/>
            <person name="Goldberg J."/>
            <person name="Griggs A."/>
            <person name="Gujja S."/>
            <person name="Heilman E."/>
            <person name="Heiman D."/>
            <person name="Howarth C."/>
            <person name="Mehta T."/>
            <person name="Neiman D."/>
            <person name="Pearson M."/>
            <person name="Roberts A."/>
            <person name="Saif S."/>
            <person name="Shea T."/>
            <person name="Shenoy N."/>
            <person name="Sisk P."/>
            <person name="Stolte C."/>
            <person name="Sykes S."/>
            <person name="White J."/>
            <person name="Yandava C."/>
            <person name="Haas B."/>
            <person name="Nusbaum C."/>
            <person name="Birren B."/>
        </authorList>
    </citation>
    <scope>NUCLEOTIDE SEQUENCE</scope>
    <source>
        <strain evidence="14">ATCC 18188</strain>
    </source>
</reference>
<dbReference type="SMART" id="SM00913">
    <property type="entry name" value="IBN_N"/>
    <property type="match status" value="1"/>
</dbReference>
<dbReference type="PANTHER" id="PTHR10953">
    <property type="entry name" value="UBIQUITIN-ACTIVATING ENZYME E1"/>
    <property type="match status" value="1"/>
</dbReference>
<comment type="catalytic activity">
    <reaction evidence="1">
        <text>ATP + ubiquitin + [E1 ubiquitin-activating enzyme]-L-cysteine = AMP + diphosphate + S-ubiquitinyl-[E1 ubiquitin-activating enzyme]-L-cysteine.</text>
        <dbReference type="EC" id="6.2.1.45"/>
    </reaction>
</comment>
<dbReference type="InterPro" id="IPR019572">
    <property type="entry name" value="UBA_E1_SCCH"/>
</dbReference>
<dbReference type="NCBIfam" id="TIGR01408">
    <property type="entry name" value="Ube1"/>
    <property type="match status" value="1"/>
</dbReference>
<dbReference type="Gene3D" id="2.40.30.180">
    <property type="entry name" value="Ubiquitin-activating enzyme E1, FCCH domain"/>
    <property type="match status" value="1"/>
</dbReference>
<dbReference type="Pfam" id="PF16190">
    <property type="entry name" value="E1_FCCH"/>
    <property type="match status" value="1"/>
</dbReference>
<dbReference type="EC" id="6.2.1.45" evidence="4"/>
<dbReference type="InterPro" id="IPR042449">
    <property type="entry name" value="Ub-E1_IAD_1"/>
</dbReference>
<gene>
    <name evidence="14" type="ORF">BDDG_12276</name>
</gene>
<feature type="active site" description="Glycyl thioester intermediate" evidence="10">
    <location>
        <position position="1686"/>
    </location>
</feature>
<feature type="region of interest" description="Disordered" evidence="12">
    <location>
        <begin position="955"/>
        <end position="976"/>
    </location>
</feature>
<dbReference type="Pfam" id="PF25018">
    <property type="entry name" value="HEAT_IPO9_c"/>
    <property type="match status" value="1"/>
</dbReference>
<feature type="region of interest" description="Disordered" evidence="12">
    <location>
        <begin position="1057"/>
        <end position="1076"/>
    </location>
</feature>
<dbReference type="InterPro" id="IPR042063">
    <property type="entry name" value="Ubi_acti_E1_SCCH"/>
</dbReference>
<keyword evidence="6 11" id="KW-0547">Nucleotide-binding</keyword>
<accession>A0A0J9ENW9</accession>
<dbReference type="GO" id="GO:0031267">
    <property type="term" value="F:small GTPase binding"/>
    <property type="evidence" value="ECO:0007669"/>
    <property type="project" value="InterPro"/>
</dbReference>
<dbReference type="SMART" id="SM00985">
    <property type="entry name" value="UBA_e1_C"/>
    <property type="match status" value="1"/>
</dbReference>
<evidence type="ECO:0000256" key="1">
    <source>
        <dbReference type="ARBA" id="ARBA00000488"/>
    </source>
</evidence>
<evidence type="ECO:0000256" key="8">
    <source>
        <dbReference type="ARBA" id="ARBA00022840"/>
    </source>
</evidence>
<dbReference type="Gene3D" id="3.50.50.80">
    <property type="entry name" value="Ubiquitin-activating enzyme E1, inactive adenylation domain, subdomain 1"/>
    <property type="match status" value="1"/>
</dbReference>
<dbReference type="PROSITE" id="PS50166">
    <property type="entry name" value="IMPORTIN_B_NT"/>
    <property type="match status" value="1"/>
</dbReference>
<dbReference type="PROSITE" id="PS00865">
    <property type="entry name" value="UBIQUITIN_ACTIVAT_2"/>
    <property type="match status" value="1"/>
</dbReference>
<dbReference type="FunFam" id="3.40.50.720:FF:000015">
    <property type="entry name" value="Ubiquitin-activating enzyme E1 1"/>
    <property type="match status" value="1"/>
</dbReference>
<comment type="pathway">
    <text evidence="2">Protein modification; protein ubiquitination.</text>
</comment>